<comment type="function">
    <text evidence="6">Catalyzes the phosphorylation of ribose 1,5-bisphosphate to 5-phospho-D-ribosyl alpha-1-diphosphate (PRPP).</text>
</comment>
<dbReference type="NCBIfam" id="TIGR02322">
    <property type="entry name" value="phosphon_PhnN"/>
    <property type="match status" value="1"/>
</dbReference>
<feature type="domain" description="Guanylate kinase/L-type calcium channel beta subunit" evidence="7">
    <location>
        <begin position="1"/>
        <end position="181"/>
    </location>
</feature>
<comment type="similarity">
    <text evidence="6">Belongs to the ribose 1,5-bisphosphokinase family.</text>
</comment>
<evidence type="ECO:0000313" key="9">
    <source>
        <dbReference type="Proteomes" id="UP001203069"/>
    </source>
</evidence>
<evidence type="ECO:0000256" key="2">
    <source>
        <dbReference type="ARBA" id="ARBA00005069"/>
    </source>
</evidence>
<evidence type="ECO:0000256" key="4">
    <source>
        <dbReference type="ARBA" id="ARBA00022741"/>
    </source>
</evidence>
<organism evidence="8 9">
    <name type="scientific">Brenneria tiliae</name>
    <dbReference type="NCBI Taxonomy" id="2914984"/>
    <lineage>
        <taxon>Bacteria</taxon>
        <taxon>Pseudomonadati</taxon>
        <taxon>Pseudomonadota</taxon>
        <taxon>Gammaproteobacteria</taxon>
        <taxon>Enterobacterales</taxon>
        <taxon>Pectobacteriaceae</taxon>
        <taxon>Brenneria</taxon>
    </lineage>
</organism>
<sequence length="192" mass="22059">MARLIYLIGASGCGKDSLLAALRTSSPQNMLVAHRYITRPAASGGENHIALSEQEFWFRYHHGLFCLSWRAHQLHYGLGIEIDAWLEKDIDVVVNGSRAYLPQAGKRYGDRLLPICLTVPQKILEQRLRKRGRENEQQIAERLRRTVNYQSTVPVSCPYLPNTGPLEQTVRAFRQLLNRPEYPSATRRRFDD</sequence>
<comment type="caution">
    <text evidence="8">The sequence shown here is derived from an EMBL/GenBank/DDBJ whole genome shotgun (WGS) entry which is preliminary data.</text>
</comment>
<evidence type="ECO:0000259" key="7">
    <source>
        <dbReference type="SMART" id="SM00072"/>
    </source>
</evidence>
<keyword evidence="5 6" id="KW-0067">ATP-binding</keyword>
<dbReference type="RefSeq" id="WP_249244599.1">
    <property type="nucleotide sequence ID" value="NZ_JAKPBZ010000110.1"/>
</dbReference>
<dbReference type="InterPro" id="IPR008145">
    <property type="entry name" value="GK/Ca_channel_bsu"/>
</dbReference>
<evidence type="ECO:0000256" key="3">
    <source>
        <dbReference type="ARBA" id="ARBA00022679"/>
    </source>
</evidence>
<dbReference type="HAMAP" id="MF_00836">
    <property type="entry name" value="PhnN"/>
    <property type="match status" value="1"/>
</dbReference>
<evidence type="ECO:0000256" key="6">
    <source>
        <dbReference type="HAMAP-Rule" id="MF_00836"/>
    </source>
</evidence>
<dbReference type="SMART" id="SM00072">
    <property type="entry name" value="GuKc"/>
    <property type="match status" value="1"/>
</dbReference>
<dbReference type="EMBL" id="JAKPBZ010000110">
    <property type="protein sequence ID" value="MCL2893044.1"/>
    <property type="molecule type" value="Genomic_DNA"/>
</dbReference>
<dbReference type="InterPro" id="IPR027417">
    <property type="entry name" value="P-loop_NTPase"/>
</dbReference>
<keyword evidence="9" id="KW-1185">Reference proteome</keyword>
<evidence type="ECO:0000256" key="1">
    <source>
        <dbReference type="ARBA" id="ARBA00000373"/>
    </source>
</evidence>
<dbReference type="InterPro" id="IPR012699">
    <property type="entry name" value="PhnN"/>
</dbReference>
<dbReference type="SUPFAM" id="SSF52540">
    <property type="entry name" value="P-loop containing nucleoside triphosphate hydrolases"/>
    <property type="match status" value="1"/>
</dbReference>
<keyword evidence="4 6" id="KW-0547">Nucleotide-binding</keyword>
<dbReference type="NCBIfam" id="NF007485">
    <property type="entry name" value="PRK10078.1"/>
    <property type="match status" value="1"/>
</dbReference>
<name>A0ABT0MV34_9GAMM</name>
<accession>A0ABT0MV34</accession>
<dbReference type="EC" id="2.7.4.23" evidence="6"/>
<protein>
    <recommendedName>
        <fullName evidence="6">Ribose 1,5-bisphosphate phosphokinase PhnN</fullName>
        <ecNumber evidence="6">2.7.4.23</ecNumber>
    </recommendedName>
    <alternativeName>
        <fullName evidence="6">Ribose 1,5-bisphosphokinase</fullName>
    </alternativeName>
</protein>
<keyword evidence="3 6" id="KW-0808">Transferase</keyword>
<dbReference type="GO" id="GO:0033863">
    <property type="term" value="F:ribose 1,5-bisphosphate phosphokinase activity"/>
    <property type="evidence" value="ECO:0007669"/>
    <property type="project" value="UniProtKB-EC"/>
</dbReference>
<reference evidence="8 9" key="1">
    <citation type="submission" date="2022-02" db="EMBL/GenBank/DDBJ databases">
        <title>Description of Brenneria tiliae sp. nov. isolated from symptomatic Tilia x moltkei and Tilia x europaea trees in the UK.</title>
        <authorList>
            <person name="Kile H."/>
        </authorList>
    </citation>
    <scope>NUCLEOTIDE SEQUENCE [LARGE SCALE GENOMIC DNA]</scope>
    <source>
        <strain evidence="8 9">MC1SB4.1</strain>
    </source>
</reference>
<dbReference type="Proteomes" id="UP001203069">
    <property type="component" value="Unassembled WGS sequence"/>
</dbReference>
<gene>
    <name evidence="6 8" type="primary">phnN</name>
    <name evidence="8" type="ORF">MFP26_10150</name>
</gene>
<evidence type="ECO:0000313" key="8">
    <source>
        <dbReference type="EMBL" id="MCL2893044.1"/>
    </source>
</evidence>
<comment type="catalytic activity">
    <reaction evidence="1 6">
        <text>alpha-D-ribose 1,5-bisphosphate + ATP = 5-phospho-alpha-D-ribose 1-diphosphate + ADP</text>
        <dbReference type="Rhea" id="RHEA:20109"/>
        <dbReference type="ChEBI" id="CHEBI:30616"/>
        <dbReference type="ChEBI" id="CHEBI:58017"/>
        <dbReference type="ChEBI" id="CHEBI:68688"/>
        <dbReference type="ChEBI" id="CHEBI:456216"/>
        <dbReference type="EC" id="2.7.4.23"/>
    </reaction>
</comment>
<evidence type="ECO:0000256" key="5">
    <source>
        <dbReference type="ARBA" id="ARBA00022840"/>
    </source>
</evidence>
<comment type="caution">
    <text evidence="6">Lacks conserved residue(s) required for the propagation of feature annotation.</text>
</comment>
<proteinExistence type="inferred from homology"/>
<dbReference type="Gene3D" id="3.40.50.300">
    <property type="entry name" value="P-loop containing nucleotide triphosphate hydrolases"/>
    <property type="match status" value="1"/>
</dbReference>
<comment type="pathway">
    <text evidence="2 6">Metabolic intermediate biosynthesis; 5-phospho-alpha-D-ribose 1-diphosphate biosynthesis; 5-phospho-alpha-D-ribose 1-diphosphate from D-ribose 5-phosphate (route II): step 3/3.</text>
</comment>